<evidence type="ECO:0000256" key="6">
    <source>
        <dbReference type="ARBA" id="ARBA00022619"/>
    </source>
</evidence>
<name>A0ABV8B557_9BACI</name>
<evidence type="ECO:0000256" key="5">
    <source>
        <dbReference type="ARBA" id="ARBA00007417"/>
    </source>
</evidence>
<comment type="catalytic activity">
    <reaction evidence="13 14">
        <text>2,5-diamino-6-hydroxy-4-(5-phosphoribosylamino)-pyrimidine + H2O + H(+) = 5-amino-6-(5-phospho-D-ribosylamino)uracil + NH4(+)</text>
        <dbReference type="Rhea" id="RHEA:21868"/>
        <dbReference type="ChEBI" id="CHEBI:15377"/>
        <dbReference type="ChEBI" id="CHEBI:15378"/>
        <dbReference type="ChEBI" id="CHEBI:28938"/>
        <dbReference type="ChEBI" id="CHEBI:58453"/>
        <dbReference type="ChEBI" id="CHEBI:58614"/>
        <dbReference type="EC" id="3.5.4.26"/>
    </reaction>
</comment>
<dbReference type="Proteomes" id="UP001595752">
    <property type="component" value="Unassembled WGS sequence"/>
</dbReference>
<dbReference type="SUPFAM" id="SSF53927">
    <property type="entry name" value="Cytidine deaminase-like"/>
    <property type="match status" value="1"/>
</dbReference>
<evidence type="ECO:0000256" key="9">
    <source>
        <dbReference type="ARBA" id="ARBA00022857"/>
    </source>
</evidence>
<keyword evidence="9 14" id="KW-0521">NADP</keyword>
<evidence type="ECO:0000256" key="3">
    <source>
        <dbReference type="ARBA" id="ARBA00004910"/>
    </source>
</evidence>
<dbReference type="PROSITE" id="PS51747">
    <property type="entry name" value="CYT_DCMP_DEAMINASES_2"/>
    <property type="match status" value="1"/>
</dbReference>
<comment type="cofactor">
    <cofactor evidence="14">
        <name>Zn(2+)</name>
        <dbReference type="ChEBI" id="CHEBI:29105"/>
    </cofactor>
    <text evidence="14">Binds 1 zinc ion.</text>
</comment>
<dbReference type="RefSeq" id="WP_377916386.1">
    <property type="nucleotide sequence ID" value="NZ_JBHRZT010000052.1"/>
</dbReference>
<comment type="catalytic activity">
    <reaction evidence="12 14">
        <text>5-amino-6-(5-phospho-D-ribitylamino)uracil + NADP(+) = 5-amino-6-(5-phospho-D-ribosylamino)uracil + NADPH + H(+)</text>
        <dbReference type="Rhea" id="RHEA:17845"/>
        <dbReference type="ChEBI" id="CHEBI:15378"/>
        <dbReference type="ChEBI" id="CHEBI:57783"/>
        <dbReference type="ChEBI" id="CHEBI:58349"/>
        <dbReference type="ChEBI" id="CHEBI:58421"/>
        <dbReference type="ChEBI" id="CHEBI:58453"/>
        <dbReference type="EC" id="1.1.1.193"/>
    </reaction>
</comment>
<evidence type="ECO:0000256" key="4">
    <source>
        <dbReference type="ARBA" id="ARBA00005259"/>
    </source>
</evidence>
<evidence type="ECO:0000259" key="15">
    <source>
        <dbReference type="PROSITE" id="PS51747"/>
    </source>
</evidence>
<comment type="similarity">
    <text evidence="4 14">In the N-terminal section; belongs to the cytidine and deoxycytidylate deaminase family.</text>
</comment>
<evidence type="ECO:0000256" key="13">
    <source>
        <dbReference type="ARBA" id="ARBA00049886"/>
    </source>
</evidence>
<proteinExistence type="inferred from homology"/>
<dbReference type="InterPro" id="IPR002125">
    <property type="entry name" value="CMP_dCMP_dom"/>
</dbReference>
<comment type="caution">
    <text evidence="16">The sequence shown here is derived from an EMBL/GenBank/DDBJ whole genome shotgun (WGS) entry which is preliminary data.</text>
</comment>
<dbReference type="InterPro" id="IPR004794">
    <property type="entry name" value="Eubact_RibD"/>
</dbReference>
<dbReference type="NCBIfam" id="TIGR00227">
    <property type="entry name" value="ribD_Cterm"/>
    <property type="match status" value="1"/>
</dbReference>
<dbReference type="Gene3D" id="3.40.140.10">
    <property type="entry name" value="Cytidine Deaminase, domain 2"/>
    <property type="match status" value="1"/>
</dbReference>
<accession>A0ABV8B557</accession>
<dbReference type="Pfam" id="PF01872">
    <property type="entry name" value="RibD_C"/>
    <property type="match status" value="1"/>
</dbReference>
<dbReference type="GO" id="GO:0008703">
    <property type="term" value="F:5-amino-6-(5-phosphoribosylamino)uracil reductase activity"/>
    <property type="evidence" value="ECO:0007669"/>
    <property type="project" value="UniProtKB-EC"/>
</dbReference>
<dbReference type="EMBL" id="JBHRZT010000052">
    <property type="protein sequence ID" value="MFC3884331.1"/>
    <property type="molecule type" value="Genomic_DNA"/>
</dbReference>
<comment type="similarity">
    <text evidence="5 14">In the C-terminal section; belongs to the HTP reductase family.</text>
</comment>
<dbReference type="InterPro" id="IPR024072">
    <property type="entry name" value="DHFR-like_dom_sf"/>
</dbReference>
<keyword evidence="17" id="KW-1185">Reference proteome</keyword>
<dbReference type="InterPro" id="IPR011549">
    <property type="entry name" value="RibD_C"/>
</dbReference>
<comment type="pathway">
    <text evidence="2 14">Cofactor biosynthesis; riboflavin biosynthesis; 5-amino-6-(D-ribitylamino)uracil from GTP: step 2/4.</text>
</comment>
<evidence type="ECO:0000256" key="14">
    <source>
        <dbReference type="PIRNR" id="PIRNR006769"/>
    </source>
</evidence>
<dbReference type="InterPro" id="IPR016192">
    <property type="entry name" value="APOBEC/CMP_deaminase_Zn-bd"/>
</dbReference>
<dbReference type="CDD" id="cd01284">
    <property type="entry name" value="Riboflavin_deaminase-reductase"/>
    <property type="match status" value="1"/>
</dbReference>
<evidence type="ECO:0000313" key="16">
    <source>
        <dbReference type="EMBL" id="MFC3884331.1"/>
    </source>
</evidence>
<dbReference type="PROSITE" id="PS00903">
    <property type="entry name" value="CYT_DCMP_DEAMINASES_1"/>
    <property type="match status" value="1"/>
</dbReference>
<dbReference type="EC" id="3.5.4.26" evidence="14"/>
<dbReference type="SUPFAM" id="SSF53597">
    <property type="entry name" value="Dihydrofolate reductase-like"/>
    <property type="match status" value="1"/>
</dbReference>
<comment type="pathway">
    <text evidence="3 14">Cofactor biosynthesis; riboflavin biosynthesis; 5-amino-6-(D-ribitylamino)uracil from GTP: step 3/4.</text>
</comment>
<dbReference type="NCBIfam" id="TIGR00326">
    <property type="entry name" value="eubact_ribD"/>
    <property type="match status" value="1"/>
</dbReference>
<reference evidence="17" key="1">
    <citation type="journal article" date="2019" name="Int. J. Syst. Evol. Microbiol.">
        <title>The Global Catalogue of Microorganisms (GCM) 10K type strain sequencing project: providing services to taxonomists for standard genome sequencing and annotation.</title>
        <authorList>
            <consortium name="The Broad Institute Genomics Platform"/>
            <consortium name="The Broad Institute Genome Sequencing Center for Infectious Disease"/>
            <person name="Wu L."/>
            <person name="Ma J."/>
        </authorList>
    </citation>
    <scope>NUCLEOTIDE SEQUENCE [LARGE SCALE GENOMIC DNA]</scope>
    <source>
        <strain evidence="17">CCUG 61889</strain>
    </source>
</reference>
<evidence type="ECO:0000313" key="17">
    <source>
        <dbReference type="Proteomes" id="UP001595752"/>
    </source>
</evidence>
<gene>
    <name evidence="16" type="primary">ribD</name>
    <name evidence="16" type="ORF">ACFOU2_12820</name>
</gene>
<keyword evidence="14 16" id="KW-0378">Hydrolase</keyword>
<dbReference type="EC" id="1.1.1.193" evidence="14"/>
<dbReference type="Pfam" id="PF00383">
    <property type="entry name" value="dCMP_cyt_deam_1"/>
    <property type="match status" value="1"/>
</dbReference>
<evidence type="ECO:0000256" key="1">
    <source>
        <dbReference type="ARBA" id="ARBA00002151"/>
    </source>
</evidence>
<evidence type="ECO:0000256" key="10">
    <source>
        <dbReference type="ARBA" id="ARBA00023002"/>
    </source>
</evidence>
<dbReference type="InterPro" id="IPR016193">
    <property type="entry name" value="Cytidine_deaminase-like"/>
</dbReference>
<protein>
    <recommendedName>
        <fullName evidence="14">Riboflavin biosynthesis protein RibD</fullName>
    </recommendedName>
    <domain>
        <recommendedName>
            <fullName evidence="14">Diaminohydroxyphosphoribosylaminopyrimidine deaminase</fullName>
            <shortName evidence="14">DRAP deaminase</shortName>
            <ecNumber evidence="14">3.5.4.26</ecNumber>
        </recommendedName>
        <alternativeName>
            <fullName evidence="14">Riboflavin-specific deaminase</fullName>
        </alternativeName>
    </domain>
    <domain>
        <recommendedName>
            <fullName evidence="14">5-amino-6-(5-phosphoribosylamino)uracil reductase</fullName>
            <ecNumber evidence="14">1.1.1.193</ecNumber>
        </recommendedName>
        <alternativeName>
            <fullName evidence="14">HTP reductase</fullName>
        </alternativeName>
    </domain>
</protein>
<keyword evidence="7 14" id="KW-0479">Metal-binding</keyword>
<dbReference type="PIRSF" id="PIRSF006769">
    <property type="entry name" value="RibD"/>
    <property type="match status" value="1"/>
</dbReference>
<evidence type="ECO:0000256" key="12">
    <source>
        <dbReference type="ARBA" id="ARBA00049861"/>
    </source>
</evidence>
<keyword evidence="10 14" id="KW-0560">Oxidoreductase</keyword>
<dbReference type="GO" id="GO:0008835">
    <property type="term" value="F:diaminohydroxyphosphoribosylaminopyrimidine deaminase activity"/>
    <property type="evidence" value="ECO:0007669"/>
    <property type="project" value="UniProtKB-EC"/>
</dbReference>
<dbReference type="PANTHER" id="PTHR38011:SF7">
    <property type="entry name" value="2,5-DIAMINO-6-RIBOSYLAMINO-4(3H)-PYRIMIDINONE 5'-PHOSPHATE REDUCTASE"/>
    <property type="match status" value="1"/>
</dbReference>
<dbReference type="InterPro" id="IPR002734">
    <property type="entry name" value="RibDG_C"/>
</dbReference>
<dbReference type="PANTHER" id="PTHR38011">
    <property type="entry name" value="DIHYDROFOLATE REDUCTASE FAMILY PROTEIN (AFU_ORTHOLOGUE AFUA_8G06820)"/>
    <property type="match status" value="1"/>
</dbReference>
<evidence type="ECO:0000256" key="7">
    <source>
        <dbReference type="ARBA" id="ARBA00022723"/>
    </source>
</evidence>
<comment type="function">
    <text evidence="1 14">Converts 2,5-diamino-6-(ribosylamino)-4(3h)-pyrimidinone 5'-phosphate into 5-amino-6-(ribosylamino)-2,4(1h,3h)-pyrimidinedione 5'-phosphate.</text>
</comment>
<dbReference type="InterPro" id="IPR050765">
    <property type="entry name" value="Riboflavin_Biosynth_HTPR"/>
</dbReference>
<dbReference type="Gene3D" id="3.40.430.10">
    <property type="entry name" value="Dihydrofolate Reductase, subunit A"/>
    <property type="match status" value="1"/>
</dbReference>
<evidence type="ECO:0000256" key="11">
    <source>
        <dbReference type="ARBA" id="ARBA00023268"/>
    </source>
</evidence>
<evidence type="ECO:0000256" key="8">
    <source>
        <dbReference type="ARBA" id="ARBA00022833"/>
    </source>
</evidence>
<sequence>MKDDDYMKLAIELAKATMGQTNPNPVVGAVVVNNGEVVGMGAHLRAGEAHAEVHALQMAGERAKGATIYVTLEPCSHYGKTPPCADLVVKKGIKRAVIASLDPNPLVSGKGIERMKAAGISVETGILKEEADALNKIFFHYIKTKIPYVTLKTASSLDGKTATVTGDSKWITGEQARLDVHQLRHQHDAILVGVQTVIADNPSLTTRLPGGGKHPIRIVLDASLRIPEECTLLNDGEAPTWIITGNNIDPEKAGRLRNSFVEIFPLPTEKIDIKEALTFLGEKGVTSLLVEGGSTVHGSFLKAGRFNQMISYVAPKLIGGKEAPTLFGGEGIPNINEAVQLKIQSVEYVGDDLKLTAVPLEGERNVYGNY</sequence>
<keyword evidence="6 14" id="KW-0686">Riboflavin biosynthesis</keyword>
<keyword evidence="8 14" id="KW-0862">Zinc</keyword>
<feature type="domain" description="CMP/dCMP-type deaminase" evidence="15">
    <location>
        <begin position="1"/>
        <end position="123"/>
    </location>
</feature>
<evidence type="ECO:0000256" key="2">
    <source>
        <dbReference type="ARBA" id="ARBA00004882"/>
    </source>
</evidence>
<organism evidence="16 17">
    <name type="scientific">Bacillus songklensis</name>
    <dbReference type="NCBI Taxonomy" id="1069116"/>
    <lineage>
        <taxon>Bacteria</taxon>
        <taxon>Bacillati</taxon>
        <taxon>Bacillota</taxon>
        <taxon>Bacilli</taxon>
        <taxon>Bacillales</taxon>
        <taxon>Bacillaceae</taxon>
        <taxon>Bacillus</taxon>
    </lineage>
</organism>
<keyword evidence="11" id="KW-0511">Multifunctional enzyme</keyword>